<evidence type="ECO:0000313" key="14">
    <source>
        <dbReference type="Proteomes" id="UP001254608"/>
    </source>
</evidence>
<keyword evidence="7" id="KW-1003">Cell membrane</keyword>
<evidence type="ECO:0000256" key="8">
    <source>
        <dbReference type="ARBA" id="ARBA00022801"/>
    </source>
</evidence>
<evidence type="ECO:0000256" key="3">
    <source>
        <dbReference type="ARBA" id="ARBA00007125"/>
    </source>
</evidence>
<evidence type="ECO:0000256" key="4">
    <source>
        <dbReference type="ARBA" id="ARBA00011738"/>
    </source>
</evidence>
<organism evidence="13 14">
    <name type="scientific">Banduia mediterranea</name>
    <dbReference type="NCBI Taxonomy" id="3075609"/>
    <lineage>
        <taxon>Bacteria</taxon>
        <taxon>Pseudomonadati</taxon>
        <taxon>Pseudomonadota</taxon>
        <taxon>Gammaproteobacteria</taxon>
        <taxon>Nevskiales</taxon>
        <taxon>Algiphilaceae</taxon>
        <taxon>Banduia</taxon>
    </lineage>
</organism>
<dbReference type="PANTHER" id="PTHR30005">
    <property type="entry name" value="EXOPOLYPHOSPHATASE"/>
    <property type="match status" value="1"/>
</dbReference>
<dbReference type="Pfam" id="PF02541">
    <property type="entry name" value="Ppx-GppA"/>
    <property type="match status" value="1"/>
</dbReference>
<dbReference type="InterPro" id="IPR022371">
    <property type="entry name" value="Exopolyphosphatase"/>
</dbReference>
<evidence type="ECO:0000259" key="11">
    <source>
        <dbReference type="Pfam" id="PF02541"/>
    </source>
</evidence>
<dbReference type="InterPro" id="IPR030673">
    <property type="entry name" value="PyroPPase_GppA_Ppx"/>
</dbReference>
<evidence type="ECO:0000256" key="10">
    <source>
        <dbReference type="ARBA" id="ARBA00047607"/>
    </source>
</evidence>
<gene>
    <name evidence="13" type="primary">ppx</name>
    <name evidence="13" type="ORF">RM530_00025</name>
</gene>
<comment type="subunit">
    <text evidence="4">Homodimer.</text>
</comment>
<evidence type="ECO:0000256" key="2">
    <source>
        <dbReference type="ARBA" id="ARBA00004202"/>
    </source>
</evidence>
<keyword evidence="14" id="KW-1185">Reference proteome</keyword>
<dbReference type="CDD" id="cd24053">
    <property type="entry name" value="ASKHA_NBD_EcPPX-GppA-like"/>
    <property type="match status" value="1"/>
</dbReference>
<dbReference type="InterPro" id="IPR048950">
    <property type="entry name" value="Ppx_GppA_C"/>
</dbReference>
<dbReference type="InterPro" id="IPR050273">
    <property type="entry name" value="GppA/Ppx_hydrolase"/>
</dbReference>
<dbReference type="NCBIfam" id="TIGR03706">
    <property type="entry name" value="exo_poly_only"/>
    <property type="match status" value="1"/>
</dbReference>
<dbReference type="InterPro" id="IPR003695">
    <property type="entry name" value="Ppx_GppA_N"/>
</dbReference>
<evidence type="ECO:0000256" key="9">
    <source>
        <dbReference type="ARBA" id="ARBA00023136"/>
    </source>
</evidence>
<comment type="subcellular location">
    <subcellularLocation>
        <location evidence="2">Cell membrane</location>
        <topology evidence="2">Peripheral membrane protein</topology>
    </subcellularLocation>
</comment>
<comment type="catalytic activity">
    <reaction evidence="10">
        <text>[phosphate](n) + H2O = [phosphate](n-1) + phosphate + H(+)</text>
        <dbReference type="Rhea" id="RHEA:21528"/>
        <dbReference type="Rhea" id="RHEA-COMP:9859"/>
        <dbReference type="Rhea" id="RHEA-COMP:14279"/>
        <dbReference type="ChEBI" id="CHEBI:15377"/>
        <dbReference type="ChEBI" id="CHEBI:15378"/>
        <dbReference type="ChEBI" id="CHEBI:16838"/>
        <dbReference type="ChEBI" id="CHEBI:43474"/>
        <dbReference type="EC" id="3.6.1.11"/>
    </reaction>
</comment>
<dbReference type="SUPFAM" id="SSF53067">
    <property type="entry name" value="Actin-like ATPase domain"/>
    <property type="match status" value="2"/>
</dbReference>
<reference evidence="13 14" key="1">
    <citation type="submission" date="2023-09" db="EMBL/GenBank/DDBJ databases">
        <authorList>
            <person name="Rey-Velasco X."/>
        </authorList>
    </citation>
    <scope>NUCLEOTIDE SEQUENCE [LARGE SCALE GENOMIC DNA]</scope>
    <source>
        <strain evidence="13 14">W345</strain>
    </source>
</reference>
<comment type="similarity">
    <text evidence="3">Belongs to the GppA/Ppx family.</text>
</comment>
<evidence type="ECO:0000256" key="5">
    <source>
        <dbReference type="ARBA" id="ARBA00012451"/>
    </source>
</evidence>
<sequence length="505" mass="55999">MSSSGEGLAAARAQEVAAVDLGSNSFHMLVARARGDEIQVIDRLRDSTRLAAGLDEERKLSPQVQERALACLERFGQRLRHIPPSQVRAAGTNTMREMQGGEAFLSAAEAALGHEIEIISGVEEARLVFGGVTHGLDGAQSRRLVVDIGGGSTELIIGRDNDPKLMESVSLGCVVHTQRFFADGSINKRNFNAARLAARVELEFLEKTYRDAGWDLALGSSGTIRGIWRVMCAQKWAEDEITREGLEKTVELLLKTGKISKIDFDGLREDRRPVFAGGLAVLAGVFDSLGIERMRTSDRALREGLVYDLLGRLSDQDVRADSVAAVGRRFGIDARHAQAVAETAGEALSQVAASWKLDTKECRSLLGWAAGLHEIGLSIAHSSYHKHGEYMLRHADLHGFSQTDQRLLAVLVRLHRGKIAVALFDELPTQWREPLRRLTVILRLAYLLNRSRMLDQRPRFVLTAGRRSLELRCPRGWLEQHPLTRADIEREQELLKVIDFKLSVD</sequence>
<dbReference type="EC" id="3.6.1.11" evidence="5"/>
<dbReference type="Pfam" id="PF21447">
    <property type="entry name" value="Ppx-GppA_III"/>
    <property type="match status" value="1"/>
</dbReference>
<dbReference type="Proteomes" id="UP001254608">
    <property type="component" value="Unassembled WGS sequence"/>
</dbReference>
<evidence type="ECO:0000259" key="12">
    <source>
        <dbReference type="Pfam" id="PF21447"/>
    </source>
</evidence>
<comment type="caution">
    <text evidence="13">The sequence shown here is derived from an EMBL/GenBank/DDBJ whole genome shotgun (WGS) entry which is preliminary data.</text>
</comment>
<keyword evidence="8 13" id="KW-0378">Hydrolase</keyword>
<evidence type="ECO:0000256" key="6">
    <source>
        <dbReference type="ARBA" id="ARBA00020416"/>
    </source>
</evidence>
<protein>
    <recommendedName>
        <fullName evidence="6">Exopolyphosphatase</fullName>
        <ecNumber evidence="5">3.6.1.11</ecNumber>
    </recommendedName>
</protein>
<dbReference type="PANTHER" id="PTHR30005:SF14">
    <property type="entry name" value="EXOPOLYPHOSPHATASE"/>
    <property type="match status" value="1"/>
</dbReference>
<dbReference type="GO" id="GO:0004309">
    <property type="term" value="F:exopolyphosphatase activity"/>
    <property type="evidence" value="ECO:0007669"/>
    <property type="project" value="UniProtKB-EC"/>
</dbReference>
<feature type="domain" description="Ppx/GppA phosphatase C-terminal" evidence="12">
    <location>
        <begin position="318"/>
        <end position="492"/>
    </location>
</feature>
<evidence type="ECO:0000256" key="1">
    <source>
        <dbReference type="ARBA" id="ARBA00001946"/>
    </source>
</evidence>
<name>A0ABU2WCY7_9GAMM</name>
<evidence type="ECO:0000313" key="13">
    <source>
        <dbReference type="EMBL" id="MDT0495755.1"/>
    </source>
</evidence>
<comment type="cofactor">
    <cofactor evidence="1">
        <name>Mg(2+)</name>
        <dbReference type="ChEBI" id="CHEBI:18420"/>
    </cofactor>
</comment>
<dbReference type="InterPro" id="IPR043129">
    <property type="entry name" value="ATPase_NBD"/>
</dbReference>
<dbReference type="SUPFAM" id="SSF109604">
    <property type="entry name" value="HD-domain/PDEase-like"/>
    <property type="match status" value="1"/>
</dbReference>
<dbReference type="PIRSF" id="PIRSF001267">
    <property type="entry name" value="Pyrophosphatase_GppA_Ppx"/>
    <property type="match status" value="1"/>
</dbReference>
<evidence type="ECO:0000256" key="7">
    <source>
        <dbReference type="ARBA" id="ARBA00022475"/>
    </source>
</evidence>
<dbReference type="Gene3D" id="3.30.420.40">
    <property type="match status" value="1"/>
</dbReference>
<feature type="domain" description="Ppx/GppA phosphatase N-terminal" evidence="11">
    <location>
        <begin position="30"/>
        <end position="311"/>
    </location>
</feature>
<accession>A0ABU2WCY7</accession>
<dbReference type="Gene3D" id="1.10.3210.10">
    <property type="entry name" value="Hypothetical protein af1432"/>
    <property type="match status" value="1"/>
</dbReference>
<keyword evidence="9" id="KW-0472">Membrane</keyword>
<dbReference type="EMBL" id="JAVRIC010000001">
    <property type="protein sequence ID" value="MDT0495755.1"/>
    <property type="molecule type" value="Genomic_DNA"/>
</dbReference>
<dbReference type="RefSeq" id="WP_311363150.1">
    <property type="nucleotide sequence ID" value="NZ_JAVRIC010000001.1"/>
</dbReference>
<dbReference type="Gene3D" id="3.30.420.150">
    <property type="entry name" value="Exopolyphosphatase. Domain 2"/>
    <property type="match status" value="1"/>
</dbReference>
<proteinExistence type="inferred from homology"/>